<name>A0A9P7A9D3_9AGAM</name>
<gene>
    <name evidence="1" type="ORF">HD556DRAFT_1461094</name>
</gene>
<dbReference type="RefSeq" id="XP_041152415.1">
    <property type="nucleotide sequence ID" value="XM_041308244.1"/>
</dbReference>
<protein>
    <submittedName>
        <fullName evidence="1">Uncharacterized protein</fullName>
    </submittedName>
</protein>
<evidence type="ECO:0000313" key="1">
    <source>
        <dbReference type="EMBL" id="KAG1784930.1"/>
    </source>
</evidence>
<sequence>MVEFGVRRYRAMNPTEPNFGTTKTPTSGDIEWDVWPDGHITRIYSHEDAKRPEVNDFHIHWACEGLGAPRKQHRGSLDALEWQEGVRTTHRRCNLNGGIVCANHESKGGLCAIVIRPTTTKKLIAKQLEAL</sequence>
<dbReference type="AlphaFoldDB" id="A0A9P7A9D3"/>
<proteinExistence type="predicted"/>
<dbReference type="Proteomes" id="UP000719766">
    <property type="component" value="Unassembled WGS sequence"/>
</dbReference>
<organism evidence="1 2">
    <name type="scientific">Suillus plorans</name>
    <dbReference type="NCBI Taxonomy" id="116603"/>
    <lineage>
        <taxon>Eukaryota</taxon>
        <taxon>Fungi</taxon>
        <taxon>Dikarya</taxon>
        <taxon>Basidiomycota</taxon>
        <taxon>Agaricomycotina</taxon>
        <taxon>Agaricomycetes</taxon>
        <taxon>Agaricomycetidae</taxon>
        <taxon>Boletales</taxon>
        <taxon>Suillineae</taxon>
        <taxon>Suillaceae</taxon>
        <taxon>Suillus</taxon>
    </lineage>
</organism>
<accession>A0A9P7A9D3</accession>
<dbReference type="GeneID" id="64602008"/>
<dbReference type="OrthoDB" id="2649552at2759"/>
<evidence type="ECO:0000313" key="2">
    <source>
        <dbReference type="Proteomes" id="UP000719766"/>
    </source>
</evidence>
<reference evidence="1" key="1">
    <citation type="journal article" date="2020" name="New Phytol.">
        <title>Comparative genomics reveals dynamic genome evolution in host specialist ectomycorrhizal fungi.</title>
        <authorList>
            <person name="Lofgren L.A."/>
            <person name="Nguyen N.H."/>
            <person name="Vilgalys R."/>
            <person name="Ruytinx J."/>
            <person name="Liao H.L."/>
            <person name="Branco S."/>
            <person name="Kuo A."/>
            <person name="LaButti K."/>
            <person name="Lipzen A."/>
            <person name="Andreopoulos W."/>
            <person name="Pangilinan J."/>
            <person name="Riley R."/>
            <person name="Hundley H."/>
            <person name="Na H."/>
            <person name="Barry K."/>
            <person name="Grigoriev I.V."/>
            <person name="Stajich J.E."/>
            <person name="Kennedy P.G."/>
        </authorList>
    </citation>
    <scope>NUCLEOTIDE SEQUENCE</scope>
    <source>
        <strain evidence="1">S12</strain>
    </source>
</reference>
<comment type="caution">
    <text evidence="1">The sequence shown here is derived from an EMBL/GenBank/DDBJ whole genome shotgun (WGS) entry which is preliminary data.</text>
</comment>
<keyword evidence="2" id="KW-1185">Reference proteome</keyword>
<dbReference type="EMBL" id="JABBWE010000124">
    <property type="protein sequence ID" value="KAG1784930.1"/>
    <property type="molecule type" value="Genomic_DNA"/>
</dbReference>